<name>A0A251USX0_HELAN</name>
<dbReference type="EMBL" id="CM007894">
    <property type="protein sequence ID" value="OTG26477.1"/>
    <property type="molecule type" value="Genomic_DNA"/>
</dbReference>
<keyword evidence="3" id="KW-1185">Reference proteome</keyword>
<accession>A0A251USX0</accession>
<reference evidence="3" key="1">
    <citation type="journal article" date="2017" name="Nature">
        <title>The sunflower genome provides insights into oil metabolism, flowering and Asterid evolution.</title>
        <authorList>
            <person name="Badouin H."/>
            <person name="Gouzy J."/>
            <person name="Grassa C.J."/>
            <person name="Murat F."/>
            <person name="Staton S.E."/>
            <person name="Cottret L."/>
            <person name="Lelandais-Briere C."/>
            <person name="Owens G.L."/>
            <person name="Carrere S."/>
            <person name="Mayjonade B."/>
            <person name="Legrand L."/>
            <person name="Gill N."/>
            <person name="Kane N.C."/>
            <person name="Bowers J.E."/>
            <person name="Hubner S."/>
            <person name="Bellec A."/>
            <person name="Berard A."/>
            <person name="Berges H."/>
            <person name="Blanchet N."/>
            <person name="Boniface M.C."/>
            <person name="Brunel D."/>
            <person name="Catrice O."/>
            <person name="Chaidir N."/>
            <person name="Claudel C."/>
            <person name="Donnadieu C."/>
            <person name="Faraut T."/>
            <person name="Fievet G."/>
            <person name="Helmstetter N."/>
            <person name="King M."/>
            <person name="Knapp S.J."/>
            <person name="Lai Z."/>
            <person name="Le Paslier M.C."/>
            <person name="Lippi Y."/>
            <person name="Lorenzon L."/>
            <person name="Mandel J.R."/>
            <person name="Marage G."/>
            <person name="Marchand G."/>
            <person name="Marquand E."/>
            <person name="Bret-Mestries E."/>
            <person name="Morien E."/>
            <person name="Nambeesan S."/>
            <person name="Nguyen T."/>
            <person name="Pegot-Espagnet P."/>
            <person name="Pouilly N."/>
            <person name="Raftis F."/>
            <person name="Sallet E."/>
            <person name="Schiex T."/>
            <person name="Thomas J."/>
            <person name="Vandecasteele C."/>
            <person name="Vares D."/>
            <person name="Vear F."/>
            <person name="Vautrin S."/>
            <person name="Crespi M."/>
            <person name="Mangin B."/>
            <person name="Burke J.M."/>
            <person name="Salse J."/>
            <person name="Munos S."/>
            <person name="Vincourt P."/>
            <person name="Rieseberg L.H."/>
            <person name="Langlade N.B."/>
        </authorList>
    </citation>
    <scope>NUCLEOTIDE SEQUENCE [LARGE SCALE GENOMIC DNA]</scope>
    <source>
        <strain evidence="3">cv. SF193</strain>
    </source>
</reference>
<dbReference type="Proteomes" id="UP000215914">
    <property type="component" value="Chromosome 5"/>
</dbReference>
<dbReference type="AlphaFoldDB" id="A0A251USX0"/>
<sequence length="124" mass="13444">MVQTLEDIKGGGGSIKIGTTGTISALMSRELQNSTPDPSVLQPKEATIGTSGKAKVQADEASSSNNTNTDEKSKPHKTRKANRNPNRRRGAYIVEVVDIKCKMPDPITNRFKKLNFSKLSETNA</sequence>
<dbReference type="PANTHER" id="PTHR36405:SF5">
    <property type="match status" value="1"/>
</dbReference>
<feature type="region of interest" description="Disordered" evidence="1">
    <location>
        <begin position="28"/>
        <end position="91"/>
    </location>
</feature>
<organism evidence="2 3">
    <name type="scientific">Helianthus annuus</name>
    <name type="common">Common sunflower</name>
    <dbReference type="NCBI Taxonomy" id="4232"/>
    <lineage>
        <taxon>Eukaryota</taxon>
        <taxon>Viridiplantae</taxon>
        <taxon>Streptophyta</taxon>
        <taxon>Embryophyta</taxon>
        <taxon>Tracheophyta</taxon>
        <taxon>Spermatophyta</taxon>
        <taxon>Magnoliopsida</taxon>
        <taxon>eudicotyledons</taxon>
        <taxon>Gunneridae</taxon>
        <taxon>Pentapetalae</taxon>
        <taxon>asterids</taxon>
        <taxon>campanulids</taxon>
        <taxon>Asterales</taxon>
        <taxon>Asteraceae</taxon>
        <taxon>Asteroideae</taxon>
        <taxon>Heliantheae alliance</taxon>
        <taxon>Heliantheae</taxon>
        <taxon>Helianthus</taxon>
    </lineage>
</organism>
<dbReference type="PANTHER" id="PTHR36405">
    <property type="entry name" value="BNAA10G09140D PROTEIN"/>
    <property type="match status" value="1"/>
</dbReference>
<evidence type="ECO:0000313" key="2">
    <source>
        <dbReference type="EMBL" id="OTG26477.1"/>
    </source>
</evidence>
<proteinExistence type="predicted"/>
<dbReference type="FunCoup" id="A0A251USX0">
    <property type="interactions" value="1277"/>
</dbReference>
<dbReference type="OMA" id="RTWANPI"/>
<evidence type="ECO:0000256" key="1">
    <source>
        <dbReference type="SAM" id="MobiDB-lite"/>
    </source>
</evidence>
<dbReference type="InParanoid" id="A0A251USX0"/>
<feature type="compositionally biased region" description="Basic residues" evidence="1">
    <location>
        <begin position="74"/>
        <end position="90"/>
    </location>
</feature>
<evidence type="ECO:0000313" key="3">
    <source>
        <dbReference type="Proteomes" id="UP000215914"/>
    </source>
</evidence>
<protein>
    <submittedName>
        <fullName evidence="2">Uncharacterized protein</fullName>
    </submittedName>
</protein>
<gene>
    <name evidence="2" type="ORF">HannXRQ_Chr05g0159131</name>
</gene>